<protein>
    <submittedName>
        <fullName evidence="1">Cytidylate kinase-like family protein</fullName>
    </submittedName>
</protein>
<accession>A0A844FDH0</accession>
<name>A0A844FDH0_CLOSV</name>
<dbReference type="EMBL" id="VUMB01000040">
    <property type="protein sequence ID" value="MSS41549.1"/>
    <property type="molecule type" value="Genomic_DNA"/>
</dbReference>
<dbReference type="SUPFAM" id="SSF52540">
    <property type="entry name" value="P-loop containing nucleoside triphosphate hydrolases"/>
    <property type="match status" value="1"/>
</dbReference>
<dbReference type="InterPro" id="IPR027417">
    <property type="entry name" value="P-loop_NTPase"/>
</dbReference>
<evidence type="ECO:0000313" key="1">
    <source>
        <dbReference type="EMBL" id="MSS41549.1"/>
    </source>
</evidence>
<proteinExistence type="predicted"/>
<evidence type="ECO:0000313" key="2">
    <source>
        <dbReference type="Proteomes" id="UP000462363"/>
    </source>
</evidence>
<dbReference type="GeneID" id="62694413"/>
<keyword evidence="1" id="KW-0418">Kinase</keyword>
<reference evidence="1 2" key="1">
    <citation type="submission" date="2019-08" db="EMBL/GenBank/DDBJ databases">
        <title>In-depth cultivation of the pig gut microbiome towards novel bacterial diversity and tailored functional studies.</title>
        <authorList>
            <person name="Wylensek D."/>
            <person name="Hitch T.C.A."/>
            <person name="Clavel T."/>
        </authorList>
    </citation>
    <scope>NUCLEOTIDE SEQUENCE [LARGE SCALE GENOMIC DNA]</scope>
    <source>
        <strain evidence="1 2">BL-389-WT-3D</strain>
    </source>
</reference>
<dbReference type="GO" id="GO:0016301">
    <property type="term" value="F:kinase activity"/>
    <property type="evidence" value="ECO:0007669"/>
    <property type="project" value="UniProtKB-KW"/>
</dbReference>
<dbReference type="AlphaFoldDB" id="A0A844FDH0"/>
<sequence>MAEHKIVTIGRQFGSGGHEIGNRLATRLDIPLYDNNLVRMVAEKLDIREETAQAVDETTLNSFLAGYVIAPMEYSTYINATEYIQPLSEQVYELQCEIIRKLAERGSCVIVGRCADFVLRDNPNLINVFICADKEDRIKRIAQRYDLSERKAADRIKKIDRERKYYYESHTGLDWGSVQAHQMLLNASRLGMEKTVDILEELYKGW</sequence>
<dbReference type="Proteomes" id="UP000462363">
    <property type="component" value="Unassembled WGS sequence"/>
</dbReference>
<dbReference type="Pfam" id="PF13189">
    <property type="entry name" value="Cytidylate_kin2"/>
    <property type="match status" value="1"/>
</dbReference>
<dbReference type="Gene3D" id="3.40.50.300">
    <property type="entry name" value="P-loop containing nucleotide triphosphate hydrolases"/>
    <property type="match status" value="1"/>
</dbReference>
<gene>
    <name evidence="1" type="ORF">FYJ37_14730</name>
</gene>
<organism evidence="1 2">
    <name type="scientific">Clostridium scindens (strain JCM 10418 / VPI 12708)</name>
    <dbReference type="NCBI Taxonomy" id="29347"/>
    <lineage>
        <taxon>Bacteria</taxon>
        <taxon>Bacillati</taxon>
        <taxon>Bacillota</taxon>
        <taxon>Clostridia</taxon>
        <taxon>Lachnospirales</taxon>
        <taxon>Lachnospiraceae</taxon>
    </lineage>
</organism>
<comment type="caution">
    <text evidence="1">The sequence shown here is derived from an EMBL/GenBank/DDBJ whole genome shotgun (WGS) entry which is preliminary data.</text>
</comment>
<keyword evidence="1" id="KW-0808">Transferase</keyword>
<dbReference type="RefSeq" id="WP_004606782.1">
    <property type="nucleotide sequence ID" value="NZ_AP024846.1"/>
</dbReference>